<evidence type="ECO:0000256" key="2">
    <source>
        <dbReference type="ARBA" id="ARBA00022525"/>
    </source>
</evidence>
<keyword evidence="4" id="KW-0572">Peptidoglycan-anchor</keyword>
<protein>
    <submittedName>
        <fullName evidence="8">LPXTG cell wall anchor domain-containing protein</fullName>
    </submittedName>
</protein>
<comment type="caution">
    <text evidence="8">The sequence shown here is derived from an EMBL/GenBank/DDBJ whole genome shotgun (WGS) entry which is preliminary data.</text>
</comment>
<reference evidence="8 9" key="1">
    <citation type="submission" date="2020-06" db="EMBL/GenBank/DDBJ databases">
        <title>Pan-genome analysis of Streptococcus suis serotype 2 revealed genomic diversity among strains of different virulence.</title>
        <authorList>
            <person name="Guo G."/>
            <person name="Zhang W."/>
        </authorList>
    </citation>
    <scope>NUCLEOTIDE SEQUENCE [LARGE SCALE GENOMIC DNA]</scope>
    <source>
        <strain evidence="8 9">ZJ92091101</strain>
    </source>
</reference>
<dbReference type="Pfam" id="PF17802">
    <property type="entry name" value="SpaA"/>
    <property type="match status" value="1"/>
</dbReference>
<dbReference type="AlphaFoldDB" id="A0A123TT77"/>
<name>A0A123TT77_STRSU</name>
<dbReference type="RefSeq" id="WP_002936785.1">
    <property type="nucleotide sequence ID" value="NZ_BCBZ01000006.1"/>
</dbReference>
<gene>
    <name evidence="8" type="ORF">HU146_07540</name>
</gene>
<dbReference type="EMBL" id="JABXEU010000020">
    <property type="protein sequence ID" value="NVH37100.1"/>
    <property type="molecule type" value="Genomic_DNA"/>
</dbReference>
<dbReference type="OrthoDB" id="9789291at2"/>
<dbReference type="Pfam" id="PF00746">
    <property type="entry name" value="Gram_pos_anchor"/>
    <property type="match status" value="1"/>
</dbReference>
<dbReference type="InterPro" id="IPR013783">
    <property type="entry name" value="Ig-like_fold"/>
</dbReference>
<dbReference type="Gene3D" id="2.60.40.740">
    <property type="match status" value="1"/>
</dbReference>
<keyword evidence="3" id="KW-0732">Signal</keyword>
<evidence type="ECO:0000256" key="4">
    <source>
        <dbReference type="ARBA" id="ARBA00023088"/>
    </source>
</evidence>
<keyword evidence="1" id="KW-0134">Cell wall</keyword>
<dbReference type="NCBIfam" id="TIGR01167">
    <property type="entry name" value="LPXTG_anchor"/>
    <property type="match status" value="1"/>
</dbReference>
<evidence type="ECO:0000256" key="3">
    <source>
        <dbReference type="ARBA" id="ARBA00022729"/>
    </source>
</evidence>
<organism evidence="8 9">
    <name type="scientific">Streptococcus suis</name>
    <dbReference type="NCBI Taxonomy" id="1307"/>
    <lineage>
        <taxon>Bacteria</taxon>
        <taxon>Bacillati</taxon>
        <taxon>Bacillota</taxon>
        <taxon>Bacilli</taxon>
        <taxon>Lactobacillales</taxon>
        <taxon>Streptococcaceae</taxon>
        <taxon>Streptococcus</taxon>
    </lineage>
</organism>
<evidence type="ECO:0000313" key="8">
    <source>
        <dbReference type="EMBL" id="NVH37100.1"/>
    </source>
</evidence>
<dbReference type="InterPro" id="IPR041184">
    <property type="entry name" value="T6_Ig-like"/>
</dbReference>
<keyword evidence="2" id="KW-0964">Secreted</keyword>
<dbReference type="SUPFAM" id="SSF49478">
    <property type="entry name" value="Cna protein B-type domain"/>
    <property type="match status" value="1"/>
</dbReference>
<feature type="domain" description="T6 antigen Ig-like" evidence="7">
    <location>
        <begin position="29"/>
        <end position="168"/>
    </location>
</feature>
<evidence type="ECO:0000259" key="5">
    <source>
        <dbReference type="Pfam" id="PF00746"/>
    </source>
</evidence>
<feature type="domain" description="SpaA-like prealbumin fold" evidence="6">
    <location>
        <begin position="346"/>
        <end position="427"/>
    </location>
</feature>
<dbReference type="Proteomes" id="UP000548355">
    <property type="component" value="Unassembled WGS sequence"/>
</dbReference>
<proteinExistence type="predicted"/>
<evidence type="ECO:0000313" key="9">
    <source>
        <dbReference type="Proteomes" id="UP000548355"/>
    </source>
</evidence>
<dbReference type="InterPro" id="IPR019931">
    <property type="entry name" value="LPXTG_anchor"/>
</dbReference>
<accession>A0A123TT77</accession>
<evidence type="ECO:0000259" key="7">
    <source>
        <dbReference type="Pfam" id="PF18002"/>
    </source>
</evidence>
<sequence>MKRIFTLLTVLLTVLGMNARPVFAASNTDQAELKITNIEGNPTVTLYKIGEGVYNATNDSFIRFDYASGVKLTETGPTAEEITNIANGILDNTIQAKASKVLQVTNGTATYRATGAGVYIAILTGATDGRSFNPILLAASYNGEGKLTGGSVDSKAKYLYGQTSVAKSTLPSIDKTVSGVTADADKNSASLGQVLTYSLNVTLPSYPTQAKNKTIFISDTMSEGLTFDYASLTISWNGQTLIADTTGQFKTQGDILIAKAVKVGNGFNLAFVYDNLNEIAPVVTYKGIINDKAVVGGTGNANKAEFFYARNPNSGNTYEDPNNKPNPQNDNTIVNKEDSETVYTYQIAFKKVDSITKAPLAGAVFGIYSDAETKQLVDIVTTNADGYAISTKVGKGTYYLKEITAPTGYSLNTNVYTAEASWTSATTTSSASSTRSEYTSVVGEAKDSTQVGWLKHNVFYKLDNKPEGTDVQAAYLKATTTTAQNTTVTTTNPTAGAGTVSIADVPNTKLGELPSTGGMGTYLFTFIGVLVLTVGLGLYFTKNKKA</sequence>
<dbReference type="Gene3D" id="2.60.40.10">
    <property type="entry name" value="Immunoglobulins"/>
    <property type="match status" value="1"/>
</dbReference>
<dbReference type="InterPro" id="IPR041033">
    <property type="entry name" value="SpaA_PFL_dom_1"/>
</dbReference>
<feature type="domain" description="Gram-positive cocci surface proteins LPxTG" evidence="5">
    <location>
        <begin position="506"/>
        <end position="545"/>
    </location>
</feature>
<evidence type="ECO:0000256" key="1">
    <source>
        <dbReference type="ARBA" id="ARBA00022512"/>
    </source>
</evidence>
<dbReference type="Pfam" id="PF18002">
    <property type="entry name" value="T6_Ig_like"/>
    <property type="match status" value="1"/>
</dbReference>
<evidence type="ECO:0000259" key="6">
    <source>
        <dbReference type="Pfam" id="PF17802"/>
    </source>
</evidence>